<reference evidence="18" key="1">
    <citation type="submission" date="2020-09" db="EMBL/GenBank/DDBJ databases">
        <title>A novel bacterium of genus Neiella, isolated from South China Sea.</title>
        <authorList>
            <person name="Huang H."/>
            <person name="Mo K."/>
            <person name="Hu Y."/>
        </authorList>
    </citation>
    <scope>NUCLEOTIDE SEQUENCE</scope>
    <source>
        <strain evidence="18">HB171785</strain>
    </source>
</reference>
<dbReference type="AlphaFoldDB" id="A0A8J6QH65"/>
<feature type="active site" description="Proton acceptor" evidence="13">
    <location>
        <position position="68"/>
    </location>
</feature>
<comment type="caution">
    <text evidence="18">The sequence shown here is derived from an EMBL/GenBank/DDBJ whole genome shotgun (WGS) entry which is preliminary data.</text>
</comment>
<dbReference type="EC" id="3.4.16.4" evidence="4"/>
<dbReference type="InterPro" id="IPR015956">
    <property type="entry name" value="Peniciliin-bd_prot_C_sf"/>
</dbReference>
<keyword evidence="10" id="KW-0573">Peptidoglycan synthesis</keyword>
<evidence type="ECO:0000256" key="9">
    <source>
        <dbReference type="ARBA" id="ARBA00022960"/>
    </source>
</evidence>
<comment type="function">
    <text evidence="1">Removes C-terminal D-alanyl residues from sugar-peptide cell wall precursors.</text>
</comment>
<evidence type="ECO:0000256" key="7">
    <source>
        <dbReference type="ARBA" id="ARBA00022729"/>
    </source>
</evidence>
<organism evidence="18 19">
    <name type="scientific">Neiella litorisoli</name>
    <dbReference type="NCBI Taxonomy" id="2771431"/>
    <lineage>
        <taxon>Bacteria</taxon>
        <taxon>Pseudomonadati</taxon>
        <taxon>Pseudomonadota</taxon>
        <taxon>Gammaproteobacteria</taxon>
        <taxon>Alteromonadales</taxon>
        <taxon>Echinimonadaceae</taxon>
        <taxon>Neiella</taxon>
    </lineage>
</organism>
<dbReference type="InterPro" id="IPR018044">
    <property type="entry name" value="Peptidase_S11"/>
</dbReference>
<evidence type="ECO:0000256" key="15">
    <source>
        <dbReference type="RuleBase" id="RU004016"/>
    </source>
</evidence>
<dbReference type="EMBL" id="JACXAF010000012">
    <property type="protein sequence ID" value="MBD1389769.1"/>
    <property type="molecule type" value="Genomic_DNA"/>
</dbReference>
<dbReference type="Pfam" id="PF07943">
    <property type="entry name" value="PBP5_C"/>
    <property type="match status" value="1"/>
</dbReference>
<evidence type="ECO:0000256" key="8">
    <source>
        <dbReference type="ARBA" id="ARBA00022801"/>
    </source>
</evidence>
<dbReference type="UniPathway" id="UPA00219"/>
<evidence type="ECO:0000259" key="17">
    <source>
        <dbReference type="SMART" id="SM00936"/>
    </source>
</evidence>
<evidence type="ECO:0000256" key="11">
    <source>
        <dbReference type="ARBA" id="ARBA00023316"/>
    </source>
</evidence>
<sequence length="394" mass="43133">MLQHTTLRSLTAGLVALATSCIAFAAPVVTPDPPKVNAKGYVLVDYLTGRTLVQHNADERLAPASLTKMMTSYVLGTEIKNGNVTEQDMVKIGPNASLYTNAELRGSSLMFVQVDTEVPLGELNRGIIVVSGNDACIAVAEHLAGTEDAFADMMNAYADHLGMTGSHFMNSHGLDHPEHYTTAHDMATLGAALIRDLPEEYAIYADKSYTWDGREQFNRNALLWDKDLGADGIKTGHTNEAGYSLVSSAVKDDMRLVAVVMGTDSTRARNAESRKLLQYGFRFFETVVPYEPGTVFAEERVWFGTQEKIELGVLETVATTLPKGQRKNLKADFELTSRPEAPIAKGDQFGVVHVTLDGEDIATYPLVALHDVEEAGWFSKLIDHILLFIHNLTN</sequence>
<evidence type="ECO:0000256" key="4">
    <source>
        <dbReference type="ARBA" id="ARBA00012448"/>
    </source>
</evidence>
<evidence type="ECO:0000256" key="10">
    <source>
        <dbReference type="ARBA" id="ARBA00022984"/>
    </source>
</evidence>
<keyword evidence="11" id="KW-0961">Cell wall biogenesis/degradation</keyword>
<dbReference type="InterPro" id="IPR037167">
    <property type="entry name" value="Peptidase_S11_C_sf"/>
</dbReference>
<keyword evidence="8" id="KW-0378">Hydrolase</keyword>
<dbReference type="Proteomes" id="UP000638014">
    <property type="component" value="Unassembled WGS sequence"/>
</dbReference>
<keyword evidence="6" id="KW-0645">Protease</keyword>
<evidence type="ECO:0000256" key="16">
    <source>
        <dbReference type="SAM" id="SignalP"/>
    </source>
</evidence>
<evidence type="ECO:0000256" key="13">
    <source>
        <dbReference type="PIRSR" id="PIRSR618044-1"/>
    </source>
</evidence>
<protein>
    <recommendedName>
        <fullName evidence="4">serine-type D-Ala-D-Ala carboxypeptidase</fullName>
        <ecNumber evidence="4">3.4.16.4</ecNumber>
    </recommendedName>
</protein>
<keyword evidence="9" id="KW-0133">Cell shape</keyword>
<keyword evidence="5 18" id="KW-0121">Carboxypeptidase</keyword>
<dbReference type="GO" id="GO:0008360">
    <property type="term" value="P:regulation of cell shape"/>
    <property type="evidence" value="ECO:0007669"/>
    <property type="project" value="UniProtKB-KW"/>
</dbReference>
<name>A0A8J6QH65_9GAMM</name>
<evidence type="ECO:0000313" key="19">
    <source>
        <dbReference type="Proteomes" id="UP000638014"/>
    </source>
</evidence>
<gene>
    <name evidence="18" type="ORF">IC617_10055</name>
</gene>
<dbReference type="GO" id="GO:0006508">
    <property type="term" value="P:proteolysis"/>
    <property type="evidence" value="ECO:0007669"/>
    <property type="project" value="UniProtKB-KW"/>
</dbReference>
<dbReference type="InterPro" id="IPR001967">
    <property type="entry name" value="Peptidase_S11_N"/>
</dbReference>
<dbReference type="SMART" id="SM00936">
    <property type="entry name" value="PBP5_C"/>
    <property type="match status" value="1"/>
</dbReference>
<evidence type="ECO:0000256" key="6">
    <source>
        <dbReference type="ARBA" id="ARBA00022670"/>
    </source>
</evidence>
<dbReference type="PANTHER" id="PTHR21581">
    <property type="entry name" value="D-ALANYL-D-ALANINE CARBOXYPEPTIDASE"/>
    <property type="match status" value="1"/>
</dbReference>
<evidence type="ECO:0000313" key="18">
    <source>
        <dbReference type="EMBL" id="MBD1389769.1"/>
    </source>
</evidence>
<dbReference type="InterPro" id="IPR012338">
    <property type="entry name" value="Beta-lactam/transpept-like"/>
</dbReference>
<dbReference type="PRINTS" id="PR00725">
    <property type="entry name" value="DADACBPTASE1"/>
</dbReference>
<dbReference type="Pfam" id="PF00768">
    <property type="entry name" value="Peptidase_S11"/>
    <property type="match status" value="1"/>
</dbReference>
<dbReference type="PANTHER" id="PTHR21581:SF6">
    <property type="entry name" value="TRAFFICKING PROTEIN PARTICLE COMPLEX SUBUNIT 12"/>
    <property type="match status" value="1"/>
</dbReference>
<dbReference type="Gene3D" id="3.40.710.10">
    <property type="entry name" value="DD-peptidase/beta-lactamase superfamily"/>
    <property type="match status" value="1"/>
</dbReference>
<comment type="catalytic activity">
    <reaction evidence="12">
        <text>Preferential cleavage: (Ac)2-L-Lys-D-Ala-|-D-Ala. Also transpeptidation of peptidyl-alanyl moieties that are N-acyl substituents of D-alanine.</text>
        <dbReference type="EC" id="3.4.16.4"/>
    </reaction>
</comment>
<accession>A0A8J6QH65</accession>
<comment type="similarity">
    <text evidence="3 15">Belongs to the peptidase S11 family.</text>
</comment>
<feature type="chain" id="PRO_5035258662" description="serine-type D-Ala-D-Ala carboxypeptidase" evidence="16">
    <location>
        <begin position="26"/>
        <end position="394"/>
    </location>
</feature>
<comment type="pathway">
    <text evidence="2">Cell wall biogenesis; peptidoglycan biosynthesis.</text>
</comment>
<evidence type="ECO:0000256" key="12">
    <source>
        <dbReference type="ARBA" id="ARBA00034000"/>
    </source>
</evidence>
<dbReference type="SUPFAM" id="SSF69189">
    <property type="entry name" value="Penicillin-binding protein associated domain"/>
    <property type="match status" value="1"/>
</dbReference>
<evidence type="ECO:0000256" key="3">
    <source>
        <dbReference type="ARBA" id="ARBA00007164"/>
    </source>
</evidence>
<proteinExistence type="inferred from homology"/>
<evidence type="ECO:0000256" key="2">
    <source>
        <dbReference type="ARBA" id="ARBA00004752"/>
    </source>
</evidence>
<evidence type="ECO:0000256" key="14">
    <source>
        <dbReference type="PIRSR" id="PIRSR618044-2"/>
    </source>
</evidence>
<feature type="active site" evidence="13">
    <location>
        <position position="131"/>
    </location>
</feature>
<dbReference type="InterPro" id="IPR012907">
    <property type="entry name" value="Peptidase_S11_C"/>
</dbReference>
<keyword evidence="19" id="KW-1185">Reference proteome</keyword>
<dbReference type="SUPFAM" id="SSF56601">
    <property type="entry name" value="beta-lactamase/transpeptidase-like"/>
    <property type="match status" value="1"/>
</dbReference>
<feature type="signal peptide" evidence="16">
    <location>
        <begin position="1"/>
        <end position="25"/>
    </location>
</feature>
<dbReference type="GO" id="GO:0009252">
    <property type="term" value="P:peptidoglycan biosynthetic process"/>
    <property type="evidence" value="ECO:0007669"/>
    <property type="project" value="UniProtKB-UniPathway"/>
</dbReference>
<dbReference type="GO" id="GO:0009002">
    <property type="term" value="F:serine-type D-Ala-D-Ala carboxypeptidase activity"/>
    <property type="evidence" value="ECO:0007669"/>
    <property type="project" value="UniProtKB-EC"/>
</dbReference>
<evidence type="ECO:0000256" key="1">
    <source>
        <dbReference type="ARBA" id="ARBA00003217"/>
    </source>
</evidence>
<dbReference type="GO" id="GO:0071555">
    <property type="term" value="P:cell wall organization"/>
    <property type="evidence" value="ECO:0007669"/>
    <property type="project" value="UniProtKB-KW"/>
</dbReference>
<evidence type="ECO:0000256" key="5">
    <source>
        <dbReference type="ARBA" id="ARBA00022645"/>
    </source>
</evidence>
<keyword evidence="7 16" id="KW-0732">Signal</keyword>
<dbReference type="RefSeq" id="WP_191144871.1">
    <property type="nucleotide sequence ID" value="NZ_JACXAF010000012.1"/>
</dbReference>
<feature type="active site" description="Acyl-ester intermediate" evidence="13">
    <location>
        <position position="65"/>
    </location>
</feature>
<feature type="binding site" evidence="14">
    <location>
        <position position="234"/>
    </location>
    <ligand>
        <name>substrate</name>
    </ligand>
</feature>
<dbReference type="Gene3D" id="2.60.410.10">
    <property type="entry name" value="D-Ala-D-Ala carboxypeptidase, C-terminal domain"/>
    <property type="match status" value="1"/>
</dbReference>
<feature type="domain" description="Peptidase S11 D-Ala-D-Ala carboxypeptidase A C-terminal" evidence="17">
    <location>
        <begin position="284"/>
        <end position="374"/>
    </location>
</feature>